<evidence type="ECO:0000313" key="3">
    <source>
        <dbReference type="Proteomes" id="UP000641932"/>
    </source>
</evidence>
<reference evidence="2" key="1">
    <citation type="journal article" date="2014" name="Int. J. Syst. Evol. Microbiol.">
        <title>Complete genome sequence of Corynebacterium casei LMG S-19264T (=DSM 44701T), isolated from a smear-ripened cheese.</title>
        <authorList>
            <consortium name="US DOE Joint Genome Institute (JGI-PGF)"/>
            <person name="Walter F."/>
            <person name="Albersmeier A."/>
            <person name="Kalinowski J."/>
            <person name="Ruckert C."/>
        </authorList>
    </citation>
    <scope>NUCLEOTIDE SEQUENCE</scope>
    <source>
        <strain evidence="2">CGMCC 4.7201</strain>
    </source>
</reference>
<dbReference type="EMBL" id="BMMS01000030">
    <property type="protein sequence ID" value="GGO96678.1"/>
    <property type="molecule type" value="Genomic_DNA"/>
</dbReference>
<dbReference type="Proteomes" id="UP000641932">
    <property type="component" value="Unassembled WGS sequence"/>
</dbReference>
<name>A0A918E150_9ACTN</name>
<reference evidence="2" key="2">
    <citation type="submission" date="2020-09" db="EMBL/GenBank/DDBJ databases">
        <authorList>
            <person name="Sun Q."/>
            <person name="Zhou Y."/>
        </authorList>
    </citation>
    <scope>NUCLEOTIDE SEQUENCE</scope>
    <source>
        <strain evidence="2">CGMCC 4.7201</strain>
    </source>
</reference>
<protein>
    <submittedName>
        <fullName evidence="2">Uncharacterized protein</fullName>
    </submittedName>
</protein>
<feature type="compositionally biased region" description="Low complexity" evidence="1">
    <location>
        <begin position="33"/>
        <end position="46"/>
    </location>
</feature>
<feature type="region of interest" description="Disordered" evidence="1">
    <location>
        <begin position="60"/>
        <end position="112"/>
    </location>
</feature>
<proteinExistence type="predicted"/>
<organism evidence="2 3">
    <name type="scientific">Wenjunlia tyrosinilytica</name>
    <dbReference type="NCBI Taxonomy" id="1544741"/>
    <lineage>
        <taxon>Bacteria</taxon>
        <taxon>Bacillati</taxon>
        <taxon>Actinomycetota</taxon>
        <taxon>Actinomycetes</taxon>
        <taxon>Kitasatosporales</taxon>
        <taxon>Streptomycetaceae</taxon>
        <taxon>Wenjunlia</taxon>
    </lineage>
</organism>
<gene>
    <name evidence="2" type="ORF">GCM10012280_56730</name>
</gene>
<evidence type="ECO:0000256" key="1">
    <source>
        <dbReference type="SAM" id="MobiDB-lite"/>
    </source>
</evidence>
<feature type="region of interest" description="Disordered" evidence="1">
    <location>
        <begin position="1"/>
        <end position="46"/>
    </location>
</feature>
<accession>A0A918E150</accession>
<dbReference type="AlphaFoldDB" id="A0A918E150"/>
<evidence type="ECO:0000313" key="2">
    <source>
        <dbReference type="EMBL" id="GGO96678.1"/>
    </source>
</evidence>
<feature type="compositionally biased region" description="Basic and acidic residues" evidence="1">
    <location>
        <begin position="70"/>
        <end position="91"/>
    </location>
</feature>
<sequence length="127" mass="12879">MEHAGVVTSVRNPRTPSAGFGSSAGVRKSSGLSAPASSARTTTRTSGNVSDTFRYAATWRSSDGACPPSSRREEHGAEQADALGSRHDGGGHVRRATPTFDGSGARCPSAVAPGPEAEARAAAWAAI</sequence>
<comment type="caution">
    <text evidence="2">The sequence shown here is derived from an EMBL/GenBank/DDBJ whole genome shotgun (WGS) entry which is preliminary data.</text>
</comment>
<keyword evidence="3" id="KW-1185">Reference proteome</keyword>